<dbReference type="PANTHER" id="PTHR31760">
    <property type="entry name" value="S-ADENOSYL-L-METHIONINE-DEPENDENT METHYLTRANSFERASES SUPERFAMILY PROTEIN"/>
    <property type="match status" value="1"/>
</dbReference>
<feature type="compositionally biased region" description="Basic and acidic residues" evidence="4">
    <location>
        <begin position="436"/>
        <end position="450"/>
    </location>
</feature>
<feature type="compositionally biased region" description="Basic and acidic residues" evidence="4">
    <location>
        <begin position="413"/>
        <end position="423"/>
    </location>
</feature>
<dbReference type="HAMAP" id="MF_00074">
    <property type="entry name" value="16SrRNA_methyltr_G"/>
    <property type="match status" value="1"/>
</dbReference>
<feature type="region of interest" description="Disordered" evidence="4">
    <location>
        <begin position="99"/>
        <end position="145"/>
    </location>
</feature>
<proteinExistence type="inferred from homology"/>
<organism evidence="5">
    <name type="scientific">Corethron hystrix</name>
    <dbReference type="NCBI Taxonomy" id="216773"/>
    <lineage>
        <taxon>Eukaryota</taxon>
        <taxon>Sar</taxon>
        <taxon>Stramenopiles</taxon>
        <taxon>Ochrophyta</taxon>
        <taxon>Bacillariophyta</taxon>
        <taxon>Coscinodiscophyceae</taxon>
        <taxon>Corethrophycidae</taxon>
        <taxon>Corethrales</taxon>
        <taxon>Corethraceae</taxon>
        <taxon>Corethron</taxon>
    </lineage>
</organism>
<accession>A0A7S1BNQ7</accession>
<evidence type="ECO:0000313" key="5">
    <source>
        <dbReference type="EMBL" id="CAD8891660.1"/>
    </source>
</evidence>
<protein>
    <recommendedName>
        <fullName evidence="6">Ribosomal RNA small subunit methyltransferase G</fullName>
    </recommendedName>
</protein>
<sequence>MKTQFKSINQLIIFFVRMVASITSLPSTTSIDLSPQQPSARNQKCRRRRRESPLIPLVLFSLALLHFPRGSYSLVFPCHPTTTATKARHRHSSLFAVVRRPLPSSRPREDDASRTPLPGDDVDDDDDWYTTPSLSSASARKIAPPCAVDPECPSSRALTRAAGVSSDATHASLVRLSYLVVEWNTKINLVSRADCSPAVVFGRHVLPSLGLLALTETEGGERRLVDSGKRIVDVGTGGGFPGLPLAICVPEAEFTLVDSVGKKLAAVGAMAEELGLSNVSTHHGRAEEMEYLSPSKPGSPSHAQSYDLVLGRSVSALPRFCFWIRNLLKDDGSGGGRLLYIIGGDIERAILDQVEADIPLGELLGGRDDERDDDREAEGEIAGDKRALVFRREGVQEVAKMSTEMSRGQSAETEIKKKVAAEAKRKKRNNQKTTRNRRDNVVGQWEDRRRNGGITKAWSGQRIDVGGDDDWGRQK</sequence>
<dbReference type="InterPro" id="IPR029063">
    <property type="entry name" value="SAM-dependent_MTases_sf"/>
</dbReference>
<evidence type="ECO:0000256" key="4">
    <source>
        <dbReference type="SAM" id="MobiDB-lite"/>
    </source>
</evidence>
<feature type="region of interest" description="Disordered" evidence="4">
    <location>
        <begin position="28"/>
        <end position="48"/>
    </location>
</feature>
<feature type="compositionally biased region" description="Polar residues" evidence="4">
    <location>
        <begin position="28"/>
        <end position="42"/>
    </location>
</feature>
<evidence type="ECO:0000256" key="1">
    <source>
        <dbReference type="ARBA" id="ARBA00022490"/>
    </source>
</evidence>
<dbReference type="CDD" id="cd02440">
    <property type="entry name" value="AdoMet_MTases"/>
    <property type="match status" value="1"/>
</dbReference>
<dbReference type="InterPro" id="IPR003682">
    <property type="entry name" value="rRNA_ssu_MeTfrase_G"/>
</dbReference>
<dbReference type="EMBL" id="HBFR01026221">
    <property type="protein sequence ID" value="CAD8891660.1"/>
    <property type="molecule type" value="Transcribed_RNA"/>
</dbReference>
<dbReference type="PANTHER" id="PTHR31760:SF0">
    <property type="entry name" value="S-ADENOSYL-L-METHIONINE-DEPENDENT METHYLTRANSFERASES SUPERFAMILY PROTEIN"/>
    <property type="match status" value="1"/>
</dbReference>
<keyword evidence="3" id="KW-0808">Transferase</keyword>
<reference evidence="5" key="1">
    <citation type="submission" date="2021-01" db="EMBL/GenBank/DDBJ databases">
        <authorList>
            <person name="Corre E."/>
            <person name="Pelletier E."/>
            <person name="Niang G."/>
            <person name="Scheremetjew M."/>
            <person name="Finn R."/>
            <person name="Kale V."/>
            <person name="Holt S."/>
            <person name="Cochrane G."/>
            <person name="Meng A."/>
            <person name="Brown T."/>
            <person name="Cohen L."/>
        </authorList>
    </citation>
    <scope>NUCLEOTIDE SEQUENCE</scope>
    <source>
        <strain evidence="5">308</strain>
    </source>
</reference>
<evidence type="ECO:0000256" key="3">
    <source>
        <dbReference type="ARBA" id="ARBA00022679"/>
    </source>
</evidence>
<keyword evidence="2" id="KW-0698">rRNA processing</keyword>
<dbReference type="AlphaFoldDB" id="A0A7S1BNQ7"/>
<dbReference type="GO" id="GO:0005829">
    <property type="term" value="C:cytosol"/>
    <property type="evidence" value="ECO:0007669"/>
    <property type="project" value="TreeGrafter"/>
</dbReference>
<evidence type="ECO:0008006" key="6">
    <source>
        <dbReference type="Google" id="ProtNLM"/>
    </source>
</evidence>
<dbReference type="Gene3D" id="3.40.50.150">
    <property type="entry name" value="Vaccinia Virus protein VP39"/>
    <property type="match status" value="1"/>
</dbReference>
<dbReference type="GO" id="GO:0070043">
    <property type="term" value="F:rRNA (guanine-N7-)-methyltransferase activity"/>
    <property type="evidence" value="ECO:0007669"/>
    <property type="project" value="TreeGrafter"/>
</dbReference>
<evidence type="ECO:0000256" key="2">
    <source>
        <dbReference type="ARBA" id="ARBA00022552"/>
    </source>
</evidence>
<dbReference type="SUPFAM" id="SSF53335">
    <property type="entry name" value="S-adenosyl-L-methionine-dependent methyltransferases"/>
    <property type="match status" value="1"/>
</dbReference>
<keyword evidence="1" id="KW-0963">Cytoplasm</keyword>
<name>A0A7S1BNQ7_9STRA</name>
<feature type="region of interest" description="Disordered" evidence="4">
    <location>
        <begin position="400"/>
        <end position="475"/>
    </location>
</feature>
<gene>
    <name evidence="5" type="ORF">CHYS00102_LOCUS18866</name>
</gene>
<dbReference type="Pfam" id="PF02527">
    <property type="entry name" value="GidB"/>
    <property type="match status" value="1"/>
</dbReference>